<feature type="region of interest" description="Disordered" evidence="7">
    <location>
        <begin position="21"/>
        <end position="44"/>
    </location>
</feature>
<keyword evidence="6" id="KW-0695">RNA-directed DNA polymerase</keyword>
<keyword evidence="4" id="KW-0255">Endonuclease</keyword>
<evidence type="ECO:0000256" key="3">
    <source>
        <dbReference type="ARBA" id="ARBA00022722"/>
    </source>
</evidence>
<reference evidence="9" key="1">
    <citation type="submission" date="2021-10" db="EMBL/GenBank/DDBJ databases">
        <title>Tropical sea cucumber genome reveals ecological adaptation and Cuvierian tubules defense mechanism.</title>
        <authorList>
            <person name="Chen T."/>
        </authorList>
    </citation>
    <scope>NUCLEOTIDE SEQUENCE</scope>
    <source>
        <strain evidence="9">Nanhai2018</strain>
        <tissue evidence="9">Muscle</tissue>
    </source>
</reference>
<protein>
    <recommendedName>
        <fullName evidence="8">Reverse transcriptase RNase H-like domain-containing protein</fullName>
    </recommendedName>
</protein>
<dbReference type="GO" id="GO:0004519">
    <property type="term" value="F:endonuclease activity"/>
    <property type="evidence" value="ECO:0007669"/>
    <property type="project" value="UniProtKB-KW"/>
</dbReference>
<proteinExistence type="predicted"/>
<evidence type="ECO:0000259" key="8">
    <source>
        <dbReference type="Pfam" id="PF17917"/>
    </source>
</evidence>
<comment type="caution">
    <text evidence="9">The sequence shown here is derived from an EMBL/GenBank/DDBJ whole genome shotgun (WGS) entry which is preliminary data.</text>
</comment>
<evidence type="ECO:0000256" key="2">
    <source>
        <dbReference type="ARBA" id="ARBA00022695"/>
    </source>
</evidence>
<gene>
    <name evidence="9" type="ORF">HOLleu_39161</name>
</gene>
<keyword evidence="2" id="KW-0548">Nucleotidyltransferase</keyword>
<dbReference type="Pfam" id="PF17917">
    <property type="entry name" value="RT_RNaseH"/>
    <property type="match status" value="1"/>
</dbReference>
<organism evidence="9 10">
    <name type="scientific">Holothuria leucospilota</name>
    <name type="common">Black long sea cucumber</name>
    <name type="synonym">Mertensiothuria leucospilota</name>
    <dbReference type="NCBI Taxonomy" id="206669"/>
    <lineage>
        <taxon>Eukaryota</taxon>
        <taxon>Metazoa</taxon>
        <taxon>Echinodermata</taxon>
        <taxon>Eleutherozoa</taxon>
        <taxon>Echinozoa</taxon>
        <taxon>Holothuroidea</taxon>
        <taxon>Aspidochirotacea</taxon>
        <taxon>Aspidochirotida</taxon>
        <taxon>Holothuriidae</taxon>
        <taxon>Holothuria</taxon>
    </lineage>
</organism>
<feature type="domain" description="Reverse transcriptase RNase H-like" evidence="8">
    <location>
        <begin position="160"/>
        <end position="206"/>
    </location>
</feature>
<keyword evidence="5" id="KW-0378">Hydrolase</keyword>
<dbReference type="InterPro" id="IPR041373">
    <property type="entry name" value="RT_RNaseH"/>
</dbReference>
<name>A0A9Q0YFM3_HOLLE</name>
<evidence type="ECO:0000256" key="7">
    <source>
        <dbReference type="SAM" id="MobiDB-lite"/>
    </source>
</evidence>
<dbReference type="Proteomes" id="UP001152320">
    <property type="component" value="Chromosome 21"/>
</dbReference>
<dbReference type="GO" id="GO:0016787">
    <property type="term" value="F:hydrolase activity"/>
    <property type="evidence" value="ECO:0007669"/>
    <property type="project" value="UniProtKB-KW"/>
</dbReference>
<dbReference type="GO" id="GO:0003964">
    <property type="term" value="F:RNA-directed DNA polymerase activity"/>
    <property type="evidence" value="ECO:0007669"/>
    <property type="project" value="UniProtKB-KW"/>
</dbReference>
<evidence type="ECO:0000313" key="10">
    <source>
        <dbReference type="Proteomes" id="UP001152320"/>
    </source>
</evidence>
<dbReference type="EMBL" id="JAIZAY010000021">
    <property type="protein sequence ID" value="KAJ8021847.1"/>
    <property type="molecule type" value="Genomic_DNA"/>
</dbReference>
<accession>A0A9Q0YFM3</accession>
<sequence>MPEPNSHSINAIAVTTHFSGEPTVSGRPICQSEEKTQPKGTDTLHDRSAAQFRREYRIYGQLGTSELKDRLSFTSLNHQLDTGFRKGYTEEEIVDATKRAVNLSLGFRSYLEGRPDLSTSAVKLLRKFLSEDIDNKNNTERQRRIIIPQNYSSFPFLWSVTDRFRNYLQYASHFTMYTDNDPLTSILTTARLNATGQRWVEELAGFRFTIKYRLPLSSASWVVDALTNYVNSKMVATVKMVLEESCGVNDLIPPPSLYLKTIEPHGLVAAQQNDDHIGKVLEQKMNDRLQLSWKSHRNLRRCIAFYMNGRS</sequence>
<keyword evidence="3" id="KW-0540">Nuclease</keyword>
<evidence type="ECO:0000256" key="4">
    <source>
        <dbReference type="ARBA" id="ARBA00022759"/>
    </source>
</evidence>
<evidence type="ECO:0000256" key="6">
    <source>
        <dbReference type="ARBA" id="ARBA00022918"/>
    </source>
</evidence>
<dbReference type="OrthoDB" id="10068084at2759"/>
<evidence type="ECO:0000256" key="5">
    <source>
        <dbReference type="ARBA" id="ARBA00022801"/>
    </source>
</evidence>
<keyword evidence="10" id="KW-1185">Reference proteome</keyword>
<evidence type="ECO:0000256" key="1">
    <source>
        <dbReference type="ARBA" id="ARBA00022679"/>
    </source>
</evidence>
<evidence type="ECO:0000313" key="9">
    <source>
        <dbReference type="EMBL" id="KAJ8021847.1"/>
    </source>
</evidence>
<feature type="compositionally biased region" description="Basic and acidic residues" evidence="7">
    <location>
        <begin position="32"/>
        <end position="44"/>
    </location>
</feature>
<keyword evidence="1" id="KW-0808">Transferase</keyword>
<dbReference type="AlphaFoldDB" id="A0A9Q0YFM3"/>